<evidence type="ECO:0000256" key="5">
    <source>
        <dbReference type="ARBA" id="ARBA00023163"/>
    </source>
</evidence>
<sequence length="243" mass="27219">MDFENTESPKYSTSPSSSSSISKTKLSPPNPSELCDSSNPQDTISSSHKRKAGRKKFRETRHPVYRGVRKRNGNKWVCEVREPNNKSRIWLGTYPTPEMAARAHDVAVLALRGTSAKFNFPDSALLLPIPKSRSPTHIREAAAQATTQPFKPNVTSHNNVIVVDTEEPCLEEHERVLSMNMECVERVHDDGSKTMFLDEEALYNMPGLLHSMAEGLLITPPSMTIPMDSEDIDSEIVLTLWNE</sequence>
<evidence type="ECO:0000256" key="8">
    <source>
        <dbReference type="SAM" id="MobiDB-lite"/>
    </source>
</evidence>
<keyword evidence="11" id="KW-1185">Reference proteome</keyword>
<reference evidence="10 11" key="1">
    <citation type="submission" date="2024-01" db="EMBL/GenBank/DDBJ databases">
        <title>The genomes of 5 underutilized Papilionoideae crops provide insights into root nodulation and disease resistanc.</title>
        <authorList>
            <person name="Jiang F."/>
        </authorList>
    </citation>
    <scope>NUCLEOTIDE SEQUENCE [LARGE SCALE GENOMIC DNA]</scope>
    <source>
        <strain evidence="10">LVBAO_FW01</strain>
        <tissue evidence="10">Leaves</tissue>
    </source>
</reference>
<dbReference type="GO" id="GO:0003677">
    <property type="term" value="F:DNA binding"/>
    <property type="evidence" value="ECO:0007669"/>
    <property type="project" value="UniProtKB-KW"/>
</dbReference>
<dbReference type="PRINTS" id="PR00367">
    <property type="entry name" value="ETHRSPELEMNT"/>
</dbReference>
<name>A0AAN9PWC0_CANGL</name>
<evidence type="ECO:0000256" key="2">
    <source>
        <dbReference type="ARBA" id="ARBA00023015"/>
    </source>
</evidence>
<keyword evidence="6" id="KW-0539">Nucleus</keyword>
<feature type="region of interest" description="Disordered" evidence="8">
    <location>
        <begin position="1"/>
        <end position="62"/>
    </location>
</feature>
<dbReference type="PANTHER" id="PTHR31839">
    <property type="entry name" value="DEHYDRATION-RESPONSIVE ELEMENT-BINDING PROTEIN 1D"/>
    <property type="match status" value="1"/>
</dbReference>
<dbReference type="PROSITE" id="PS51032">
    <property type="entry name" value="AP2_ERF"/>
    <property type="match status" value="1"/>
</dbReference>
<evidence type="ECO:0000259" key="9">
    <source>
        <dbReference type="PROSITE" id="PS51032"/>
    </source>
</evidence>
<keyword evidence="3" id="KW-0238">DNA-binding</keyword>
<gene>
    <name evidence="10" type="ORF">VNO77_36638</name>
</gene>
<dbReference type="InterPro" id="IPR045277">
    <property type="entry name" value="DRE1A-I"/>
</dbReference>
<keyword evidence="5" id="KW-0804">Transcription</keyword>
<dbReference type="InterPro" id="IPR016177">
    <property type="entry name" value="DNA-bd_dom_sf"/>
</dbReference>
<comment type="caution">
    <text evidence="10">The sequence shown here is derived from an EMBL/GenBank/DDBJ whole genome shotgun (WGS) entry which is preliminary data.</text>
</comment>
<keyword evidence="4" id="KW-0010">Activator</keyword>
<evidence type="ECO:0000256" key="7">
    <source>
        <dbReference type="ARBA" id="ARBA00024343"/>
    </source>
</evidence>
<feature type="domain" description="AP2/ERF" evidence="9">
    <location>
        <begin position="64"/>
        <end position="121"/>
    </location>
</feature>
<dbReference type="Pfam" id="PF00847">
    <property type="entry name" value="AP2"/>
    <property type="match status" value="1"/>
</dbReference>
<evidence type="ECO:0000313" key="10">
    <source>
        <dbReference type="EMBL" id="KAK7312632.1"/>
    </source>
</evidence>
<dbReference type="SUPFAM" id="SSF54171">
    <property type="entry name" value="DNA-binding domain"/>
    <property type="match status" value="1"/>
</dbReference>
<dbReference type="InterPro" id="IPR001471">
    <property type="entry name" value="AP2/ERF_dom"/>
</dbReference>
<evidence type="ECO:0000256" key="4">
    <source>
        <dbReference type="ARBA" id="ARBA00023159"/>
    </source>
</evidence>
<keyword evidence="2" id="KW-0805">Transcription regulation</keyword>
<dbReference type="PANTHER" id="PTHR31839:SF87">
    <property type="entry name" value="CBF-LIKE TRANSCRIPTION FACTOR"/>
    <property type="match status" value="1"/>
</dbReference>
<dbReference type="FunFam" id="3.30.730.10:FF:000001">
    <property type="entry name" value="Ethylene-responsive transcription factor 2"/>
    <property type="match status" value="1"/>
</dbReference>
<feature type="compositionally biased region" description="Polar residues" evidence="8">
    <location>
        <begin position="35"/>
        <end position="46"/>
    </location>
</feature>
<dbReference type="GO" id="GO:0005634">
    <property type="term" value="C:nucleus"/>
    <property type="evidence" value="ECO:0007669"/>
    <property type="project" value="UniProtKB-SubCell"/>
</dbReference>
<feature type="compositionally biased region" description="Basic residues" evidence="8">
    <location>
        <begin position="47"/>
        <end position="62"/>
    </location>
</feature>
<feature type="compositionally biased region" description="Low complexity" evidence="8">
    <location>
        <begin position="1"/>
        <end position="27"/>
    </location>
</feature>
<dbReference type="AlphaFoldDB" id="A0AAN9PWC0"/>
<protein>
    <recommendedName>
        <fullName evidence="9">AP2/ERF domain-containing protein</fullName>
    </recommendedName>
</protein>
<evidence type="ECO:0000313" key="11">
    <source>
        <dbReference type="Proteomes" id="UP001367508"/>
    </source>
</evidence>
<proteinExistence type="inferred from homology"/>
<dbReference type="SMART" id="SM00380">
    <property type="entry name" value="AP2"/>
    <property type="match status" value="1"/>
</dbReference>
<dbReference type="CDD" id="cd00018">
    <property type="entry name" value="AP2"/>
    <property type="match status" value="1"/>
</dbReference>
<comment type="subcellular location">
    <subcellularLocation>
        <location evidence="1">Nucleus</location>
    </subcellularLocation>
</comment>
<dbReference type="Proteomes" id="UP001367508">
    <property type="component" value="Unassembled WGS sequence"/>
</dbReference>
<dbReference type="GO" id="GO:0003700">
    <property type="term" value="F:DNA-binding transcription factor activity"/>
    <property type="evidence" value="ECO:0007669"/>
    <property type="project" value="InterPro"/>
</dbReference>
<evidence type="ECO:0000256" key="3">
    <source>
        <dbReference type="ARBA" id="ARBA00023125"/>
    </source>
</evidence>
<accession>A0AAN9PWC0</accession>
<comment type="similarity">
    <text evidence="7">Belongs to the AP2/ERF transcription factor family. ERF subfamily.</text>
</comment>
<organism evidence="10 11">
    <name type="scientific">Canavalia gladiata</name>
    <name type="common">Sword bean</name>
    <name type="synonym">Dolichos gladiatus</name>
    <dbReference type="NCBI Taxonomy" id="3824"/>
    <lineage>
        <taxon>Eukaryota</taxon>
        <taxon>Viridiplantae</taxon>
        <taxon>Streptophyta</taxon>
        <taxon>Embryophyta</taxon>
        <taxon>Tracheophyta</taxon>
        <taxon>Spermatophyta</taxon>
        <taxon>Magnoliopsida</taxon>
        <taxon>eudicotyledons</taxon>
        <taxon>Gunneridae</taxon>
        <taxon>Pentapetalae</taxon>
        <taxon>rosids</taxon>
        <taxon>fabids</taxon>
        <taxon>Fabales</taxon>
        <taxon>Fabaceae</taxon>
        <taxon>Papilionoideae</taxon>
        <taxon>50 kb inversion clade</taxon>
        <taxon>NPAAA clade</taxon>
        <taxon>indigoferoid/millettioid clade</taxon>
        <taxon>Phaseoleae</taxon>
        <taxon>Canavalia</taxon>
    </lineage>
</organism>
<dbReference type="InterPro" id="IPR036955">
    <property type="entry name" value="AP2/ERF_dom_sf"/>
</dbReference>
<evidence type="ECO:0000256" key="1">
    <source>
        <dbReference type="ARBA" id="ARBA00004123"/>
    </source>
</evidence>
<dbReference type="Gene3D" id="3.30.730.10">
    <property type="entry name" value="AP2/ERF domain"/>
    <property type="match status" value="1"/>
</dbReference>
<evidence type="ECO:0000256" key="6">
    <source>
        <dbReference type="ARBA" id="ARBA00023242"/>
    </source>
</evidence>
<dbReference type="EMBL" id="JAYMYQ010000009">
    <property type="protein sequence ID" value="KAK7312632.1"/>
    <property type="molecule type" value="Genomic_DNA"/>
</dbReference>